<dbReference type="SUPFAM" id="SSF46689">
    <property type="entry name" value="Homeodomain-like"/>
    <property type="match status" value="1"/>
</dbReference>
<dbReference type="Pfam" id="PF07883">
    <property type="entry name" value="Cupin_2"/>
    <property type="match status" value="1"/>
</dbReference>
<comment type="caution">
    <text evidence="5">The sequence shown here is derived from an EMBL/GenBank/DDBJ whole genome shotgun (WGS) entry which is preliminary data.</text>
</comment>
<dbReference type="InterPro" id="IPR037923">
    <property type="entry name" value="HTH-like"/>
</dbReference>
<name>A0A163F3V7_9BACL</name>
<dbReference type="SUPFAM" id="SSF51215">
    <property type="entry name" value="Regulatory protein AraC"/>
    <property type="match status" value="1"/>
</dbReference>
<protein>
    <submittedName>
        <fullName evidence="5">AraC family transcriptional regulator</fullName>
    </submittedName>
</protein>
<evidence type="ECO:0000256" key="2">
    <source>
        <dbReference type="ARBA" id="ARBA00023125"/>
    </source>
</evidence>
<dbReference type="Pfam" id="PF12833">
    <property type="entry name" value="HTH_18"/>
    <property type="match status" value="1"/>
</dbReference>
<evidence type="ECO:0000256" key="3">
    <source>
        <dbReference type="ARBA" id="ARBA00023163"/>
    </source>
</evidence>
<accession>A0A163F3V7</accession>
<dbReference type="STRING" id="59843.A3958_01415"/>
<dbReference type="Proteomes" id="UP000076796">
    <property type="component" value="Unassembled WGS sequence"/>
</dbReference>
<dbReference type="GO" id="GO:0043565">
    <property type="term" value="F:sequence-specific DNA binding"/>
    <property type="evidence" value="ECO:0007669"/>
    <property type="project" value="InterPro"/>
</dbReference>
<dbReference type="InterPro" id="IPR018060">
    <property type="entry name" value="HTH_AraC"/>
</dbReference>
<evidence type="ECO:0000259" key="4">
    <source>
        <dbReference type="PROSITE" id="PS01124"/>
    </source>
</evidence>
<keyword evidence="3" id="KW-0804">Transcription</keyword>
<proteinExistence type="predicted"/>
<keyword evidence="2" id="KW-0238">DNA-binding</keyword>
<dbReference type="PANTHER" id="PTHR43280">
    <property type="entry name" value="ARAC-FAMILY TRANSCRIPTIONAL REGULATOR"/>
    <property type="match status" value="1"/>
</dbReference>
<dbReference type="GO" id="GO:0003700">
    <property type="term" value="F:DNA-binding transcription factor activity"/>
    <property type="evidence" value="ECO:0007669"/>
    <property type="project" value="InterPro"/>
</dbReference>
<keyword evidence="6" id="KW-1185">Reference proteome</keyword>
<evidence type="ECO:0000256" key="1">
    <source>
        <dbReference type="ARBA" id="ARBA00023015"/>
    </source>
</evidence>
<dbReference type="GeneID" id="97554281"/>
<sequence>MNDTNSDYPIKREASFREWSPSIHYAQFQRMATGALPRRRLYDFELLYVCHGAAATTMNGNRYVIEAGQLIFLPSGVYHQNEVISEPDARFLGIHFDFFDELDIQTEADMIVNESVLAPDKFAQEAVSSAFLPLSSRTIYTPPLPCVQMMERIVEEFTYRPAGYELACKGLMLDVLVQLCRTHPFQALTETSPHDAKLIDLMSQIEETPAKDWSNKIIAEHLMLSADHTAKLFKRFAGMPPSEFVQSVRHREARRLLRESDISIEAVGEGVGYPDIHYFSRIFRRLEGITATDYRKLSRIL</sequence>
<organism evidence="5 6">
    <name type="scientific">Paenibacillus glucanolyticus</name>
    <dbReference type="NCBI Taxonomy" id="59843"/>
    <lineage>
        <taxon>Bacteria</taxon>
        <taxon>Bacillati</taxon>
        <taxon>Bacillota</taxon>
        <taxon>Bacilli</taxon>
        <taxon>Bacillales</taxon>
        <taxon>Paenibacillaceae</taxon>
        <taxon>Paenibacillus</taxon>
    </lineage>
</organism>
<gene>
    <name evidence="5" type="ORF">AWU65_29155</name>
</gene>
<dbReference type="PROSITE" id="PS01124">
    <property type="entry name" value="HTH_ARAC_FAMILY_2"/>
    <property type="match status" value="1"/>
</dbReference>
<dbReference type="RefSeq" id="WP_063480245.1">
    <property type="nucleotide sequence ID" value="NZ_CP147845.1"/>
</dbReference>
<dbReference type="OrthoDB" id="625043at2"/>
<dbReference type="InterPro" id="IPR013096">
    <property type="entry name" value="Cupin_2"/>
</dbReference>
<dbReference type="AlphaFoldDB" id="A0A163F3V7"/>
<dbReference type="InterPro" id="IPR014710">
    <property type="entry name" value="RmlC-like_jellyroll"/>
</dbReference>
<dbReference type="EMBL" id="LWMH01000002">
    <property type="protein sequence ID" value="KZS44139.1"/>
    <property type="molecule type" value="Genomic_DNA"/>
</dbReference>
<reference evidence="5" key="1">
    <citation type="journal article" date="2016" name="Genome Announc.">
        <title>Draft genomes of two strains of Paenibacillus glucanolyticus with capability to degrade lignocellulose.</title>
        <authorList>
            <person name="Mathews S.L."/>
            <person name="Pawlak J."/>
            <person name="Grunden A.M."/>
        </authorList>
    </citation>
    <scope>NUCLEOTIDE SEQUENCE [LARGE SCALE GENOMIC DNA]</scope>
    <source>
        <strain evidence="5">SLM1</strain>
    </source>
</reference>
<dbReference type="PANTHER" id="PTHR43280:SF28">
    <property type="entry name" value="HTH-TYPE TRANSCRIPTIONAL ACTIVATOR RHAS"/>
    <property type="match status" value="1"/>
</dbReference>
<dbReference type="InterPro" id="IPR009057">
    <property type="entry name" value="Homeodomain-like_sf"/>
</dbReference>
<feature type="domain" description="HTH araC/xylS-type" evidence="4">
    <location>
        <begin position="199"/>
        <end position="297"/>
    </location>
</feature>
<evidence type="ECO:0000313" key="5">
    <source>
        <dbReference type="EMBL" id="KZS44139.1"/>
    </source>
</evidence>
<evidence type="ECO:0000313" key="6">
    <source>
        <dbReference type="Proteomes" id="UP000076796"/>
    </source>
</evidence>
<dbReference type="SMART" id="SM00342">
    <property type="entry name" value="HTH_ARAC"/>
    <property type="match status" value="1"/>
</dbReference>
<dbReference type="Gene3D" id="1.10.10.60">
    <property type="entry name" value="Homeodomain-like"/>
    <property type="match status" value="2"/>
</dbReference>
<keyword evidence="1" id="KW-0805">Transcription regulation</keyword>
<dbReference type="Gene3D" id="2.60.120.10">
    <property type="entry name" value="Jelly Rolls"/>
    <property type="match status" value="1"/>
</dbReference>